<evidence type="ECO:0000256" key="2">
    <source>
        <dbReference type="ARBA" id="ARBA00008767"/>
    </source>
</evidence>
<evidence type="ECO:0000256" key="5">
    <source>
        <dbReference type="ARBA" id="ARBA00023163"/>
    </source>
</evidence>
<comment type="caution">
    <text evidence="9">The sequence shown here is derived from an EMBL/GenBank/DDBJ whole genome shotgun (WGS) entry which is preliminary data.</text>
</comment>
<keyword evidence="5" id="KW-0804">Transcription</keyword>
<feature type="region of interest" description="Disordered" evidence="7">
    <location>
        <begin position="596"/>
        <end position="617"/>
    </location>
</feature>
<dbReference type="GO" id="GO:0005669">
    <property type="term" value="C:transcription factor TFIID complex"/>
    <property type="evidence" value="ECO:0007669"/>
    <property type="project" value="InterPro"/>
</dbReference>
<evidence type="ECO:0000256" key="7">
    <source>
        <dbReference type="SAM" id="MobiDB-lite"/>
    </source>
</evidence>
<dbReference type="AlphaFoldDB" id="A0AAV5QXM0"/>
<keyword evidence="4" id="KW-0805">Transcription regulation</keyword>
<feature type="region of interest" description="Disordered" evidence="7">
    <location>
        <begin position="313"/>
        <end position="385"/>
    </location>
</feature>
<evidence type="ECO:0000259" key="8">
    <source>
        <dbReference type="Pfam" id="PF10406"/>
    </source>
</evidence>
<dbReference type="EMBL" id="BTGB01000001">
    <property type="protein sequence ID" value="GMM43543.1"/>
    <property type="molecule type" value="Genomic_DNA"/>
</dbReference>
<dbReference type="Proteomes" id="UP001378960">
    <property type="component" value="Unassembled WGS sequence"/>
</dbReference>
<feature type="domain" description="Transcription factor TFIID subunit 8 C-terminal" evidence="8">
    <location>
        <begin position="257"/>
        <end position="304"/>
    </location>
</feature>
<comment type="similarity">
    <text evidence="2">Belongs to the TAF8 family.</text>
</comment>
<protein>
    <recommendedName>
        <fullName evidence="3">Transcription initiation factor TFIID subunit 8</fullName>
    </recommendedName>
</protein>
<accession>A0AAV5QXM0</accession>
<feature type="compositionally biased region" description="Polar residues" evidence="7">
    <location>
        <begin position="373"/>
        <end position="385"/>
    </location>
</feature>
<evidence type="ECO:0000313" key="9">
    <source>
        <dbReference type="EMBL" id="GMM43543.1"/>
    </source>
</evidence>
<dbReference type="Pfam" id="PF10406">
    <property type="entry name" value="TAF8_C"/>
    <property type="match status" value="1"/>
</dbReference>
<dbReference type="PANTHER" id="PTHR46469">
    <property type="entry name" value="TRANSCRIPTION INITIATION FACTOR TFIID SUBUNIT 8"/>
    <property type="match status" value="1"/>
</dbReference>
<dbReference type="CDD" id="cd08049">
    <property type="entry name" value="TAF8"/>
    <property type="match status" value="1"/>
</dbReference>
<reference evidence="9 10" key="1">
    <citation type="journal article" date="2023" name="Elife">
        <title>Identification of key yeast species and microbe-microbe interactions impacting larval growth of Drosophila in the wild.</title>
        <authorList>
            <person name="Mure A."/>
            <person name="Sugiura Y."/>
            <person name="Maeda R."/>
            <person name="Honda K."/>
            <person name="Sakurai N."/>
            <person name="Takahashi Y."/>
            <person name="Watada M."/>
            <person name="Katoh T."/>
            <person name="Gotoh A."/>
            <person name="Gotoh Y."/>
            <person name="Taniguchi I."/>
            <person name="Nakamura K."/>
            <person name="Hayashi T."/>
            <person name="Katayama T."/>
            <person name="Uemura T."/>
            <person name="Hattori Y."/>
        </authorList>
    </citation>
    <scope>NUCLEOTIDE SEQUENCE [LARGE SCALE GENOMIC DNA]</scope>
    <source>
        <strain evidence="9 10">PK-24</strain>
    </source>
</reference>
<feature type="compositionally biased region" description="Basic and acidic residues" evidence="7">
    <location>
        <begin position="607"/>
        <end position="617"/>
    </location>
</feature>
<keyword evidence="6" id="KW-0539">Nucleus</keyword>
<name>A0AAV5QXM0_PICKL</name>
<dbReference type="GO" id="GO:0006367">
    <property type="term" value="P:transcription initiation at RNA polymerase II promoter"/>
    <property type="evidence" value="ECO:0007669"/>
    <property type="project" value="TreeGrafter"/>
</dbReference>
<organism evidence="9 10">
    <name type="scientific">Pichia kluyveri</name>
    <name type="common">Yeast</name>
    <dbReference type="NCBI Taxonomy" id="36015"/>
    <lineage>
        <taxon>Eukaryota</taxon>
        <taxon>Fungi</taxon>
        <taxon>Dikarya</taxon>
        <taxon>Ascomycota</taxon>
        <taxon>Saccharomycotina</taxon>
        <taxon>Pichiomycetes</taxon>
        <taxon>Pichiales</taxon>
        <taxon>Pichiaceae</taxon>
        <taxon>Pichia</taxon>
    </lineage>
</organism>
<dbReference type="CDD" id="cd00076">
    <property type="entry name" value="HFD_SF"/>
    <property type="match status" value="1"/>
</dbReference>
<evidence type="ECO:0000256" key="6">
    <source>
        <dbReference type="ARBA" id="ARBA00023242"/>
    </source>
</evidence>
<keyword evidence="10" id="KW-1185">Reference proteome</keyword>
<feature type="compositionally biased region" description="Acidic residues" evidence="7">
    <location>
        <begin position="324"/>
        <end position="339"/>
    </location>
</feature>
<evidence type="ECO:0000256" key="3">
    <source>
        <dbReference type="ARBA" id="ARBA00017307"/>
    </source>
</evidence>
<dbReference type="PANTHER" id="PTHR46469:SF1">
    <property type="entry name" value="TRANSCRIPTION INITIATION FACTOR TFIID SUBUNIT 8"/>
    <property type="match status" value="1"/>
</dbReference>
<proteinExistence type="inferred from homology"/>
<evidence type="ECO:0000313" key="10">
    <source>
        <dbReference type="Proteomes" id="UP001378960"/>
    </source>
</evidence>
<evidence type="ECO:0000256" key="4">
    <source>
        <dbReference type="ARBA" id="ARBA00023015"/>
    </source>
</evidence>
<feature type="compositionally biased region" description="Basic and acidic residues" evidence="7">
    <location>
        <begin position="340"/>
        <end position="366"/>
    </location>
</feature>
<dbReference type="InterPro" id="IPR019473">
    <property type="entry name" value="TFIID_su8_C"/>
</dbReference>
<comment type="subcellular location">
    <subcellularLocation>
        <location evidence="1">Nucleus</location>
    </subcellularLocation>
</comment>
<sequence length="702" mass="80643">MPDKSDPPTQTIPLKNIPDEILETLLKSKLERAVGPLDYSSIKSCSDIDNIMSNKRPLEEEITNTEPLSEKELREKYVNEELMKYGVPDPTSVITSTSTTNEQPMSNILELSVLETMNASIRNNLSPEKEDFTITNDSLELLTDFTSQFIRLISQRLKRLTEIQRRKIPNKDDFNLLLREGYFNLTGLNEMYELSRSPIINKENIQNIQKKALLSLSAYNGTDDGGFNPSNDDYDGVKTQETWWIDQFIRRKKRKIYIPDWMPPLPPDYTFKSTPKYNNRITNPTVLREKSVNEGRLGEKALNHIMSREDKSIKIEFSDSSNSDNDDDIDMNSDEEENYGETKEKKDEKEEKVEESKVEDNEKKQPPSEIEETTSAAELSAPTNSENKFDLVELAKQRTKLLDKRRKEEEERIRKRVESDESHFGKIFGFYSNLKKLPDDINKELNDYRDKKLHSLVKNLQKQEKLHAKWLLEQEEKRKKVAAEKSEYTEANEIQIGMGSGNDNNNDNIFGNIDEEVEFDVEFSDMEDFQDSNVGEEENKNETKGLSVRFEDDVFATTDDRILSEETNLVDNTTTVNDVSANELSETPIENIENSNVPMITDTNDTNDAKDLNDADRETEPFRKVAEKRPHSGIDESLDVAETNALQTMDSEEPKIQNEKIRVGTVVEIVGEDVAVETAGEVAEEMVEEMDEEDIDMDMFGD</sequence>
<dbReference type="InterPro" id="IPR037818">
    <property type="entry name" value="TAF8"/>
</dbReference>
<gene>
    <name evidence="9" type="ORF">DAPK24_001180</name>
</gene>
<evidence type="ECO:0000256" key="1">
    <source>
        <dbReference type="ARBA" id="ARBA00004123"/>
    </source>
</evidence>
<feature type="compositionally biased region" description="Polar residues" evidence="7">
    <location>
        <begin position="596"/>
        <end position="606"/>
    </location>
</feature>